<feature type="compositionally biased region" description="Basic and acidic residues" evidence="1">
    <location>
        <begin position="29"/>
        <end position="39"/>
    </location>
</feature>
<keyword evidence="4" id="KW-1185">Reference proteome</keyword>
<feature type="compositionally biased region" description="Low complexity" evidence="1">
    <location>
        <begin position="53"/>
        <end position="64"/>
    </location>
</feature>
<gene>
    <name evidence="3" type="ordered locus">BTH_II0509</name>
</gene>
<dbReference type="Proteomes" id="UP000001930">
    <property type="component" value="Chromosome II"/>
</dbReference>
<dbReference type="KEGG" id="bte:BTH_II0509"/>
<feature type="region of interest" description="Disordered" evidence="1">
    <location>
        <begin position="1"/>
        <end position="76"/>
    </location>
</feature>
<evidence type="ECO:0000313" key="3">
    <source>
        <dbReference type="EMBL" id="ABC35087.1"/>
    </source>
</evidence>
<dbReference type="AlphaFoldDB" id="Q2T7Z0"/>
<feature type="domain" description="CAAX prenyl protease 2/Lysostaphin resistance protein A-like" evidence="2">
    <location>
        <begin position="266"/>
        <end position="357"/>
    </location>
</feature>
<evidence type="ECO:0000259" key="2">
    <source>
        <dbReference type="Pfam" id="PF02517"/>
    </source>
</evidence>
<sequence>MPTRAERAESPRHASAAPRRSRTRIGVAIRRDATHEAMRRNRRIAARTRRTRSPTARAAGSGARSRTHHYHSPQSAAPHFLARDVPFAPVRAAFRDLAERRTRRHFVSLIIRKPRDAQMGDVNKTGWPPPSPPRLKRIWHGPDGLRAGWAVLLYAAIVAAIMLALGVAARIAHHPLHPRSDLSAAGQIPFELALCAAALIATHVMSRIDRRSWLDYGLRAPRGALHFVWGAFCSLAAVSAIMGLLVATGGATIEYSGASRTAAFESAVAWAAAFALVALAEEVAFRGYPFLKLARRTHPVVAAALTSLAFGISHVSNRNENIAGIVPVVIYGLVACLSIWRTGSLWWALGEHAMWDWSESFLFGAADSGLTAHDTLFRSHAIGPVWLSGGTVGPEASVLVFPALAALAYVAWRLPPHAAWNGSTLAHARRQTV</sequence>
<evidence type="ECO:0000313" key="4">
    <source>
        <dbReference type="Proteomes" id="UP000001930"/>
    </source>
</evidence>
<organism evidence="3 4">
    <name type="scientific">Burkholderia thailandensis (strain ATCC 700388 / DSM 13276 / CCUG 48851 / CIP 106301 / E264)</name>
    <dbReference type="NCBI Taxonomy" id="271848"/>
    <lineage>
        <taxon>Bacteria</taxon>
        <taxon>Pseudomonadati</taxon>
        <taxon>Pseudomonadota</taxon>
        <taxon>Betaproteobacteria</taxon>
        <taxon>Burkholderiales</taxon>
        <taxon>Burkholderiaceae</taxon>
        <taxon>Burkholderia</taxon>
        <taxon>pseudomallei group</taxon>
    </lineage>
</organism>
<protein>
    <submittedName>
        <fullName evidence="3">CAAX amino terminal protease family protein</fullName>
    </submittedName>
</protein>
<dbReference type="InterPro" id="IPR003675">
    <property type="entry name" value="Rce1/LyrA-like_dom"/>
</dbReference>
<keyword evidence="3" id="KW-0378">Hydrolase</keyword>
<dbReference type="HOGENOM" id="CLU_051806_2_0_4"/>
<feature type="compositionally biased region" description="Basic and acidic residues" evidence="1">
    <location>
        <begin position="1"/>
        <end position="12"/>
    </location>
</feature>
<accession>Q2T7Z0</accession>
<dbReference type="GO" id="GO:0080120">
    <property type="term" value="P:CAAX-box protein maturation"/>
    <property type="evidence" value="ECO:0007669"/>
    <property type="project" value="UniProtKB-ARBA"/>
</dbReference>
<keyword evidence="3" id="KW-0645">Protease</keyword>
<proteinExistence type="predicted"/>
<evidence type="ECO:0000256" key="1">
    <source>
        <dbReference type="SAM" id="MobiDB-lite"/>
    </source>
</evidence>
<dbReference type="GO" id="GO:0006508">
    <property type="term" value="P:proteolysis"/>
    <property type="evidence" value="ECO:0007669"/>
    <property type="project" value="UniProtKB-KW"/>
</dbReference>
<name>Q2T7Z0_BURTA</name>
<dbReference type="PANTHER" id="PTHR39430">
    <property type="entry name" value="MEMBRANE-ASSOCIATED PROTEASE-RELATED"/>
    <property type="match status" value="1"/>
</dbReference>
<feature type="compositionally biased region" description="Basic residues" evidence="1">
    <location>
        <begin position="40"/>
        <end position="52"/>
    </location>
</feature>
<dbReference type="EMBL" id="CP000085">
    <property type="protein sequence ID" value="ABC35087.1"/>
    <property type="molecule type" value="Genomic_DNA"/>
</dbReference>
<dbReference type="PANTHER" id="PTHR39430:SF1">
    <property type="entry name" value="PROTEASE"/>
    <property type="match status" value="1"/>
</dbReference>
<dbReference type="GO" id="GO:0004175">
    <property type="term" value="F:endopeptidase activity"/>
    <property type="evidence" value="ECO:0007669"/>
    <property type="project" value="UniProtKB-ARBA"/>
</dbReference>
<reference evidence="3 4" key="1">
    <citation type="journal article" date="2005" name="BMC Genomics">
        <title>Bacterial genome adaptation to niches: divergence of the potential virulence genes in three Burkholderia species of different survival strategies.</title>
        <authorList>
            <person name="Kim H.S."/>
            <person name="Schell M.A."/>
            <person name="Yu Y."/>
            <person name="Ulrich R.L."/>
            <person name="Sarria S.H."/>
            <person name="Nierman W.C."/>
            <person name="DeShazer D."/>
        </authorList>
    </citation>
    <scope>NUCLEOTIDE SEQUENCE [LARGE SCALE GENOMIC DNA]</scope>
    <source>
        <strain evidence="4">ATCC 700388 / DSM 13276 / CCUG 48851 / CIP 106301 / E264</strain>
    </source>
</reference>
<dbReference type="Pfam" id="PF02517">
    <property type="entry name" value="Rce1-like"/>
    <property type="match status" value="1"/>
</dbReference>